<keyword evidence="1" id="KW-1133">Transmembrane helix</keyword>
<reference evidence="2" key="1">
    <citation type="submission" date="2018-08" db="EMBL/GenBank/DDBJ databases">
        <title>Papaya leaf curl disease complex.</title>
        <authorList>
            <person name="Varun P."/>
            <person name="Saxena S."/>
        </authorList>
    </citation>
    <scope>NUCLEOTIDE SEQUENCE</scope>
    <source>
        <strain evidence="2">PSB-45</strain>
    </source>
</reference>
<name>A0A5J6AC20_9GEMI</name>
<gene>
    <name evidence="2" type="primary">AC5</name>
</gene>
<keyword evidence="1" id="KW-0472">Membrane</keyword>
<evidence type="ECO:0000313" key="2">
    <source>
        <dbReference type="EMBL" id="QBY34655.1"/>
    </source>
</evidence>
<proteinExistence type="predicted"/>
<protein>
    <submittedName>
        <fullName evidence="2">AC5</fullName>
    </submittedName>
</protein>
<accession>A0A5J6AC20</accession>
<sequence>MCSISCLDSNDWTLHGPSHPLGTSVLLYILYLLGFRSMGLLVHALAFVTRTMGTAARLAYGLPKFRRRRTFEPGVEMIISAGRFDIIPGPNN</sequence>
<dbReference type="EMBL" id="MH765698">
    <property type="protein sequence ID" value="QBY34655.1"/>
    <property type="molecule type" value="Genomic_DNA"/>
</dbReference>
<organism evidence="2">
    <name type="scientific">Chilli leaf curl virus</name>
    <dbReference type="NCBI Taxonomy" id="172278"/>
    <lineage>
        <taxon>Viruses</taxon>
        <taxon>Monodnaviria</taxon>
        <taxon>Shotokuvirae</taxon>
        <taxon>Cressdnaviricota</taxon>
        <taxon>Repensiviricetes</taxon>
        <taxon>Geplafuvirales</taxon>
        <taxon>Geminiviridae</taxon>
        <taxon>Begomovirus</taxon>
        <taxon>Begomovirus chillicapsici</taxon>
    </lineage>
</organism>
<keyword evidence="1" id="KW-0812">Transmembrane</keyword>
<feature type="transmembrane region" description="Helical" evidence="1">
    <location>
        <begin position="25"/>
        <end position="48"/>
    </location>
</feature>
<evidence type="ECO:0000256" key="1">
    <source>
        <dbReference type="SAM" id="Phobius"/>
    </source>
</evidence>